<dbReference type="Proteomes" id="UP001188597">
    <property type="component" value="Unassembled WGS sequence"/>
</dbReference>
<feature type="compositionally biased region" description="Basic and acidic residues" evidence="1">
    <location>
        <begin position="92"/>
        <end position="103"/>
    </location>
</feature>
<dbReference type="AlphaFoldDB" id="A0AA89B082"/>
<organism evidence="2 3">
    <name type="scientific">Escallonia herrerae</name>
    <dbReference type="NCBI Taxonomy" id="1293975"/>
    <lineage>
        <taxon>Eukaryota</taxon>
        <taxon>Viridiplantae</taxon>
        <taxon>Streptophyta</taxon>
        <taxon>Embryophyta</taxon>
        <taxon>Tracheophyta</taxon>
        <taxon>Spermatophyta</taxon>
        <taxon>Magnoliopsida</taxon>
        <taxon>eudicotyledons</taxon>
        <taxon>Gunneridae</taxon>
        <taxon>Pentapetalae</taxon>
        <taxon>asterids</taxon>
        <taxon>campanulids</taxon>
        <taxon>Escalloniales</taxon>
        <taxon>Escalloniaceae</taxon>
        <taxon>Escallonia</taxon>
    </lineage>
</organism>
<dbReference type="EMBL" id="JAVXUP010000816">
    <property type="protein sequence ID" value="KAK3020387.1"/>
    <property type="molecule type" value="Genomic_DNA"/>
</dbReference>
<dbReference type="InterPro" id="IPR029063">
    <property type="entry name" value="SAM-dependent_MTases_sf"/>
</dbReference>
<feature type="region of interest" description="Disordered" evidence="1">
    <location>
        <begin position="80"/>
        <end position="111"/>
    </location>
</feature>
<name>A0AA89B082_9ASTE</name>
<evidence type="ECO:0000313" key="2">
    <source>
        <dbReference type="EMBL" id="KAK3020387.1"/>
    </source>
</evidence>
<evidence type="ECO:0000256" key="1">
    <source>
        <dbReference type="SAM" id="MobiDB-lite"/>
    </source>
</evidence>
<comment type="caution">
    <text evidence="2">The sequence shown here is derived from an EMBL/GenBank/DDBJ whole genome shotgun (WGS) entry which is preliminary data.</text>
</comment>
<keyword evidence="3" id="KW-1185">Reference proteome</keyword>
<accession>A0AA89B082</accession>
<proteinExistence type="predicted"/>
<sequence length="140" mass="16066">MGVKWLSSGNLYATQPRFRFRNHRRCLIVGVQELSADKVEQWIRSCDGFNLVIGASPCNNLAGGNRVKREEFFLEFLEKHKGSKGDSSSSNREAHIGEVEGKKLPRRRRARRNKACSTQWWTLPERLKKPLWIPGLSITS</sequence>
<protein>
    <submittedName>
        <fullName evidence="2">Uncharacterized protein</fullName>
    </submittedName>
</protein>
<evidence type="ECO:0000313" key="3">
    <source>
        <dbReference type="Proteomes" id="UP001188597"/>
    </source>
</evidence>
<dbReference type="Gene3D" id="3.40.50.150">
    <property type="entry name" value="Vaccinia Virus protein VP39"/>
    <property type="match status" value="1"/>
</dbReference>
<gene>
    <name evidence="2" type="ORF">RJ639_046120</name>
</gene>
<reference evidence="2" key="1">
    <citation type="submission" date="2022-12" db="EMBL/GenBank/DDBJ databases">
        <title>Draft genome assemblies for two species of Escallonia (Escalloniales).</title>
        <authorList>
            <person name="Chanderbali A."/>
            <person name="Dervinis C."/>
            <person name="Anghel I."/>
            <person name="Soltis D."/>
            <person name="Soltis P."/>
            <person name="Zapata F."/>
        </authorList>
    </citation>
    <scope>NUCLEOTIDE SEQUENCE</scope>
    <source>
        <strain evidence="2">UCBG64.0493</strain>
        <tissue evidence="2">Leaf</tissue>
    </source>
</reference>